<accession>A0ABD0LPI5</accession>
<evidence type="ECO:0000256" key="1">
    <source>
        <dbReference type="SAM" id="MobiDB-lite"/>
    </source>
</evidence>
<evidence type="ECO:0008006" key="4">
    <source>
        <dbReference type="Google" id="ProtNLM"/>
    </source>
</evidence>
<reference evidence="2 3" key="1">
    <citation type="journal article" date="2023" name="Sci. Data">
        <title>Genome assembly of the Korean intertidal mud-creeper Batillaria attramentaria.</title>
        <authorList>
            <person name="Patra A.K."/>
            <person name="Ho P.T."/>
            <person name="Jun S."/>
            <person name="Lee S.J."/>
            <person name="Kim Y."/>
            <person name="Won Y.J."/>
        </authorList>
    </citation>
    <scope>NUCLEOTIDE SEQUENCE [LARGE SCALE GENOMIC DNA]</scope>
    <source>
        <strain evidence="2">Wonlab-2016</strain>
    </source>
</reference>
<dbReference type="EMBL" id="JACVVK020000034">
    <property type="protein sequence ID" value="KAK7500934.1"/>
    <property type="molecule type" value="Genomic_DNA"/>
</dbReference>
<keyword evidence="3" id="KW-1185">Reference proteome</keyword>
<proteinExistence type="predicted"/>
<dbReference type="AlphaFoldDB" id="A0ABD0LPI5"/>
<feature type="region of interest" description="Disordered" evidence="1">
    <location>
        <begin position="1"/>
        <end position="76"/>
    </location>
</feature>
<evidence type="ECO:0000313" key="3">
    <source>
        <dbReference type="Proteomes" id="UP001519460"/>
    </source>
</evidence>
<dbReference type="Proteomes" id="UP001519460">
    <property type="component" value="Unassembled WGS sequence"/>
</dbReference>
<sequence>MRRRHAPSTPASGTSDAVVPQPVVQWELRESAESTNGRRAQKRDCTGQDGSDSEAANSGRILAVQRQATNGTGDIETTRVDAGVSVKPIHRGDRVVKQASSEKGLRTNYTELDVGDSVVPVQGEY</sequence>
<evidence type="ECO:0000313" key="2">
    <source>
        <dbReference type="EMBL" id="KAK7500934.1"/>
    </source>
</evidence>
<name>A0ABD0LPI5_9CAEN</name>
<organism evidence="2 3">
    <name type="scientific">Batillaria attramentaria</name>
    <dbReference type="NCBI Taxonomy" id="370345"/>
    <lineage>
        <taxon>Eukaryota</taxon>
        <taxon>Metazoa</taxon>
        <taxon>Spiralia</taxon>
        <taxon>Lophotrochozoa</taxon>
        <taxon>Mollusca</taxon>
        <taxon>Gastropoda</taxon>
        <taxon>Caenogastropoda</taxon>
        <taxon>Sorbeoconcha</taxon>
        <taxon>Cerithioidea</taxon>
        <taxon>Batillariidae</taxon>
        <taxon>Batillaria</taxon>
    </lineage>
</organism>
<protein>
    <recommendedName>
        <fullName evidence="4">Hypervirulence associated protein TUDOR domain-containing protein</fullName>
    </recommendedName>
</protein>
<gene>
    <name evidence="2" type="ORF">BaRGS_00007814</name>
</gene>
<comment type="caution">
    <text evidence="2">The sequence shown here is derived from an EMBL/GenBank/DDBJ whole genome shotgun (WGS) entry which is preliminary data.</text>
</comment>